<dbReference type="InterPro" id="IPR024283">
    <property type="entry name" value="TOC159_MAD"/>
</dbReference>
<evidence type="ECO:0000313" key="2">
    <source>
        <dbReference type="EMBL" id="KAK1642528.1"/>
    </source>
</evidence>
<proteinExistence type="predicted"/>
<feature type="domain" description="Translocase of chloroplast 159/132 membrane anchor" evidence="1">
    <location>
        <begin position="1"/>
        <end position="116"/>
    </location>
</feature>
<accession>A0AAD8W460</accession>
<sequence>MSFMGNTIVTGAKFEVKVSVGSWFTLIENAVAVSMKGDNLLEKDYHIGTFLLRWHKEWTLAANMDSQFSVGRTSSIAVHVDMNNKLTGRVSIKAKNSEHLRIAQLRISSVAMYFWNRVHPCADPYYD</sequence>
<dbReference type="AlphaFoldDB" id="A0AAD8W460"/>
<evidence type="ECO:0000313" key="3">
    <source>
        <dbReference type="Proteomes" id="UP001231189"/>
    </source>
</evidence>
<keyword evidence="3" id="KW-1185">Reference proteome</keyword>
<dbReference type="Pfam" id="PF11886">
    <property type="entry name" value="TOC159_MAD"/>
    <property type="match status" value="1"/>
</dbReference>
<comment type="caution">
    <text evidence="2">The sequence shown here is derived from an EMBL/GenBank/DDBJ whole genome shotgun (WGS) entry which is preliminary data.</text>
</comment>
<name>A0AAD8W460_LOLMU</name>
<gene>
    <name evidence="2" type="ORF">QYE76_060333</name>
</gene>
<dbReference type="EMBL" id="JAUUTY010000004">
    <property type="protein sequence ID" value="KAK1642528.1"/>
    <property type="molecule type" value="Genomic_DNA"/>
</dbReference>
<dbReference type="Proteomes" id="UP001231189">
    <property type="component" value="Unassembled WGS sequence"/>
</dbReference>
<reference evidence="2" key="1">
    <citation type="submission" date="2023-07" db="EMBL/GenBank/DDBJ databases">
        <title>A chromosome-level genome assembly of Lolium multiflorum.</title>
        <authorList>
            <person name="Chen Y."/>
            <person name="Copetti D."/>
            <person name="Kolliker R."/>
            <person name="Studer B."/>
        </authorList>
    </citation>
    <scope>NUCLEOTIDE SEQUENCE</scope>
    <source>
        <strain evidence="2">02402/16</strain>
        <tissue evidence="2">Leaf</tissue>
    </source>
</reference>
<evidence type="ECO:0000259" key="1">
    <source>
        <dbReference type="Pfam" id="PF11886"/>
    </source>
</evidence>
<protein>
    <recommendedName>
        <fullName evidence="1">Translocase of chloroplast 159/132 membrane anchor domain-containing protein</fullName>
    </recommendedName>
</protein>
<organism evidence="2 3">
    <name type="scientific">Lolium multiflorum</name>
    <name type="common">Italian ryegrass</name>
    <name type="synonym">Lolium perenne subsp. multiflorum</name>
    <dbReference type="NCBI Taxonomy" id="4521"/>
    <lineage>
        <taxon>Eukaryota</taxon>
        <taxon>Viridiplantae</taxon>
        <taxon>Streptophyta</taxon>
        <taxon>Embryophyta</taxon>
        <taxon>Tracheophyta</taxon>
        <taxon>Spermatophyta</taxon>
        <taxon>Magnoliopsida</taxon>
        <taxon>Liliopsida</taxon>
        <taxon>Poales</taxon>
        <taxon>Poaceae</taxon>
        <taxon>BOP clade</taxon>
        <taxon>Pooideae</taxon>
        <taxon>Poodae</taxon>
        <taxon>Poeae</taxon>
        <taxon>Poeae Chloroplast Group 2 (Poeae type)</taxon>
        <taxon>Loliodinae</taxon>
        <taxon>Loliinae</taxon>
        <taxon>Lolium</taxon>
    </lineage>
</organism>